<accession>A0ABT6SHK5</accession>
<dbReference type="RefSeq" id="WP_282545566.1">
    <property type="nucleotide sequence ID" value="NZ_JASCIQ010000035.1"/>
</dbReference>
<name>A0ABT6SHK5_9ACTN</name>
<gene>
    <name evidence="1" type="ORF">QIS96_28045</name>
</gene>
<organism evidence="1 2">
    <name type="scientific">Streptomyces cavernicola</name>
    <dbReference type="NCBI Taxonomy" id="3043613"/>
    <lineage>
        <taxon>Bacteria</taxon>
        <taxon>Bacillati</taxon>
        <taxon>Actinomycetota</taxon>
        <taxon>Actinomycetes</taxon>
        <taxon>Kitasatosporales</taxon>
        <taxon>Streptomycetaceae</taxon>
        <taxon>Streptomyces</taxon>
    </lineage>
</organism>
<dbReference type="EMBL" id="JASCIQ010000035">
    <property type="protein sequence ID" value="MDI3407653.1"/>
    <property type="molecule type" value="Genomic_DNA"/>
</dbReference>
<evidence type="ECO:0000313" key="1">
    <source>
        <dbReference type="EMBL" id="MDI3407653.1"/>
    </source>
</evidence>
<proteinExistence type="predicted"/>
<dbReference type="Proteomes" id="UP001223978">
    <property type="component" value="Unassembled WGS sequence"/>
</dbReference>
<comment type="caution">
    <text evidence="1">The sequence shown here is derived from an EMBL/GenBank/DDBJ whole genome shotgun (WGS) entry which is preliminary data.</text>
</comment>
<protein>
    <recommendedName>
        <fullName evidence="3">WXG100 family type VII secretion target</fullName>
    </recommendedName>
</protein>
<reference evidence="1 2" key="1">
    <citation type="submission" date="2023-05" db="EMBL/GenBank/DDBJ databases">
        <title>Draft genome sequence of Streptomyces sp. B-S-A6 isolated from a cave soil in Thailand.</title>
        <authorList>
            <person name="Chamroensaksri N."/>
            <person name="Muangham S."/>
        </authorList>
    </citation>
    <scope>NUCLEOTIDE SEQUENCE [LARGE SCALE GENOMIC DNA]</scope>
    <source>
        <strain evidence="1 2">B-S-A6</strain>
    </source>
</reference>
<evidence type="ECO:0000313" key="2">
    <source>
        <dbReference type="Proteomes" id="UP001223978"/>
    </source>
</evidence>
<sequence length="729" mass="79087">MDFETLLHGNFSSLVTAIDDWSSMVKNLKIMERNAQDDLKEKAEKANWAGVNANVSRDFIRKTAGEFRDARIQASTIYNILKDTRDELVRYQDELKEAIEQGRQRNIAVSTRSGDGGFTVTLRPNPDSRGHGSESASQLAVDNLRDDIQRILNKAHKSDTSAARVLSKIADQAKYGFSGAAYRDRDTAANALKKASDLAKLAKNPEEMSLKEISAFNRDMKKYRSDPLFSEHFATTLGANNTLQFWTEITAAHSGTQDRSDVAMLKDLQRNMSMTLAAATHSDSAAMQQWERGIIREGNTSFRADPTTTPVGVSGFQVMSSLMGHGKYDSGFLGNYGEELLKKDKSHSLGATQTKEIWGDGDGADLVFGKGNGIDPLIGFMDGLSHNPEASEQIFSKRSDLDHILESTKNTGRGDSVGHALEAAVMGIPYGEEAQGGLMPHSKTQTEIVKNVMHAVADPAGGADLVGKGIGDSFGHIAAAYMPEINRVIAGPGMESVFPVNSSVSEMLDRTDTYRFLYALARDDDAAAGVIYGRDIYTNSTIEAHLATEGANGRQTTEKAIEGVAYNAGVIDSVLSRSRADAEIQPIVDGRNDFNESLKTQGDFLKSIASTGIAVGAASLEGAGDLSRKFMLGAGGAFLAGAASLGIDRILESREMDDATDHVLYRTGKDISVDEDDTKRSILEAAEYSREQHDSEIPKRDLDVLIAQQATKGWVDGDSRLDDNMKRPN</sequence>
<evidence type="ECO:0008006" key="3">
    <source>
        <dbReference type="Google" id="ProtNLM"/>
    </source>
</evidence>
<keyword evidence="2" id="KW-1185">Reference proteome</keyword>